<dbReference type="AlphaFoldDB" id="A0A3B1AQP6"/>
<organism evidence="3">
    <name type="scientific">hydrothermal vent metagenome</name>
    <dbReference type="NCBI Taxonomy" id="652676"/>
    <lineage>
        <taxon>unclassified sequences</taxon>
        <taxon>metagenomes</taxon>
        <taxon>ecological metagenomes</taxon>
    </lineage>
</organism>
<proteinExistence type="predicted"/>
<dbReference type="EMBL" id="UOFS01000054">
    <property type="protein sequence ID" value="VAX02134.1"/>
    <property type="molecule type" value="Genomic_DNA"/>
</dbReference>
<keyword evidence="2" id="KW-0812">Transmembrane</keyword>
<keyword evidence="2" id="KW-1133">Transmembrane helix</keyword>
<feature type="coiled-coil region" evidence="1">
    <location>
        <begin position="51"/>
        <end position="106"/>
    </location>
</feature>
<keyword evidence="2" id="KW-0472">Membrane</keyword>
<keyword evidence="1" id="KW-0175">Coiled coil</keyword>
<evidence type="ECO:0000313" key="3">
    <source>
        <dbReference type="EMBL" id="VAX02134.1"/>
    </source>
</evidence>
<reference evidence="3" key="1">
    <citation type="submission" date="2018-06" db="EMBL/GenBank/DDBJ databases">
        <authorList>
            <person name="Zhirakovskaya E."/>
        </authorList>
    </citation>
    <scope>NUCLEOTIDE SEQUENCE</scope>
</reference>
<evidence type="ECO:0000256" key="1">
    <source>
        <dbReference type="SAM" id="Coils"/>
    </source>
</evidence>
<sequence>MSGMIVTLHRPWVSRVLIVALLITSLLAAWALFEYGRFRAGFDSLNTQKEFSQLESTITAFEEQLELLREENAVMERAAQVERKAYDEVNNSLKALQAEILELNGELAFYRGIISPRSASQGLHLQSYKLIPNGELRGFRYEISLTQVLKHSRLAQGNVRLNIEGIQNGHQKSLNLKQLTENHTKELKFKFKYFQNFKGNITLPEQFQAKRVSLQVLPRGREKDMIEKVFDWPFKE</sequence>
<dbReference type="Pfam" id="PF20567">
    <property type="entry name" value="DUF6776"/>
    <property type="match status" value="1"/>
</dbReference>
<gene>
    <name evidence="3" type="ORF">MNBD_GAMMA22-407</name>
</gene>
<protein>
    <submittedName>
        <fullName evidence="3">Uncharacterized protein</fullName>
    </submittedName>
</protein>
<name>A0A3B1AQP6_9ZZZZ</name>
<evidence type="ECO:0000256" key="2">
    <source>
        <dbReference type="SAM" id="Phobius"/>
    </source>
</evidence>
<accession>A0A3B1AQP6</accession>
<feature type="transmembrane region" description="Helical" evidence="2">
    <location>
        <begin position="12"/>
        <end position="33"/>
    </location>
</feature>
<dbReference type="InterPro" id="IPR046703">
    <property type="entry name" value="DUF6776"/>
</dbReference>